<evidence type="ECO:0000256" key="4">
    <source>
        <dbReference type="ARBA" id="ARBA00023004"/>
    </source>
</evidence>
<comment type="caution">
    <text evidence="9">The sequence shown here is derived from an EMBL/GenBank/DDBJ whole genome shotgun (WGS) entry which is preliminary data.</text>
</comment>
<evidence type="ECO:0000256" key="3">
    <source>
        <dbReference type="ARBA" id="ARBA00023002"/>
    </source>
</evidence>
<dbReference type="GO" id="GO:0016705">
    <property type="term" value="F:oxidoreductase activity, acting on paired donors, with incorporation or reduction of molecular oxygen"/>
    <property type="evidence" value="ECO:0007669"/>
    <property type="project" value="InterPro"/>
</dbReference>
<dbReference type="InterPro" id="IPR036396">
    <property type="entry name" value="Cyt_P450_sf"/>
</dbReference>
<dbReference type="Proteomes" id="UP000803844">
    <property type="component" value="Unassembled WGS sequence"/>
</dbReference>
<evidence type="ECO:0000256" key="8">
    <source>
        <dbReference type="SAM" id="Phobius"/>
    </source>
</evidence>
<dbReference type="GeneID" id="63835576"/>
<keyword evidence="4 5" id="KW-0408">Iron</keyword>
<dbReference type="AlphaFoldDB" id="A0A9P4XVK8"/>
<comment type="similarity">
    <text evidence="1 6">Belongs to the cytochrome P450 family.</text>
</comment>
<dbReference type="RefSeq" id="XP_040772554.1">
    <property type="nucleotide sequence ID" value="XM_040918447.1"/>
</dbReference>
<evidence type="ECO:0000256" key="2">
    <source>
        <dbReference type="ARBA" id="ARBA00022723"/>
    </source>
</evidence>
<comment type="cofactor">
    <cofactor evidence="5">
        <name>heme</name>
        <dbReference type="ChEBI" id="CHEBI:30413"/>
    </cofactor>
</comment>
<evidence type="ECO:0000256" key="6">
    <source>
        <dbReference type="RuleBase" id="RU000461"/>
    </source>
</evidence>
<dbReference type="GO" id="GO:0006629">
    <property type="term" value="P:lipid metabolic process"/>
    <property type="evidence" value="ECO:0007669"/>
    <property type="project" value="UniProtKB-ARBA"/>
</dbReference>
<evidence type="ECO:0000313" key="10">
    <source>
        <dbReference type="Proteomes" id="UP000803844"/>
    </source>
</evidence>
<feature type="transmembrane region" description="Helical" evidence="8">
    <location>
        <begin position="12"/>
        <end position="31"/>
    </location>
</feature>
<proteinExistence type="inferred from homology"/>
<dbReference type="GO" id="GO:0020037">
    <property type="term" value="F:heme binding"/>
    <property type="evidence" value="ECO:0007669"/>
    <property type="project" value="InterPro"/>
</dbReference>
<protein>
    <submittedName>
        <fullName evidence="9">Cytochrome P450</fullName>
    </submittedName>
</protein>
<keyword evidence="8" id="KW-1133">Transmembrane helix</keyword>
<dbReference type="Pfam" id="PF00067">
    <property type="entry name" value="p450"/>
    <property type="match status" value="1"/>
</dbReference>
<keyword evidence="10" id="KW-1185">Reference proteome</keyword>
<keyword evidence="6" id="KW-0503">Monooxygenase</keyword>
<keyword evidence="5 6" id="KW-0349">Heme</keyword>
<keyword evidence="3 6" id="KW-0560">Oxidoreductase</keyword>
<dbReference type="InterPro" id="IPR002401">
    <property type="entry name" value="Cyt_P450_E_grp-I"/>
</dbReference>
<dbReference type="GO" id="GO:0005506">
    <property type="term" value="F:iron ion binding"/>
    <property type="evidence" value="ECO:0007669"/>
    <property type="project" value="InterPro"/>
</dbReference>
<feature type="region of interest" description="Disordered" evidence="7">
    <location>
        <begin position="354"/>
        <end position="375"/>
    </location>
</feature>
<dbReference type="OrthoDB" id="1470350at2759"/>
<dbReference type="InterPro" id="IPR001128">
    <property type="entry name" value="Cyt_P450"/>
</dbReference>
<evidence type="ECO:0000256" key="5">
    <source>
        <dbReference type="PIRSR" id="PIRSR602401-1"/>
    </source>
</evidence>
<dbReference type="InterPro" id="IPR017972">
    <property type="entry name" value="Cyt_P450_CS"/>
</dbReference>
<organism evidence="9 10">
    <name type="scientific">Cryphonectria parasitica (strain ATCC 38755 / EP155)</name>
    <dbReference type="NCBI Taxonomy" id="660469"/>
    <lineage>
        <taxon>Eukaryota</taxon>
        <taxon>Fungi</taxon>
        <taxon>Dikarya</taxon>
        <taxon>Ascomycota</taxon>
        <taxon>Pezizomycotina</taxon>
        <taxon>Sordariomycetes</taxon>
        <taxon>Sordariomycetidae</taxon>
        <taxon>Diaporthales</taxon>
        <taxon>Cryphonectriaceae</taxon>
        <taxon>Cryphonectria-Endothia species complex</taxon>
        <taxon>Cryphonectria</taxon>
    </lineage>
</organism>
<dbReference type="GO" id="GO:0004497">
    <property type="term" value="F:monooxygenase activity"/>
    <property type="evidence" value="ECO:0007669"/>
    <property type="project" value="UniProtKB-KW"/>
</dbReference>
<name>A0A9P4XVK8_CRYP1</name>
<keyword evidence="2 5" id="KW-0479">Metal-binding</keyword>
<dbReference type="EMBL" id="MU032351">
    <property type="protein sequence ID" value="KAF3761575.1"/>
    <property type="molecule type" value="Genomic_DNA"/>
</dbReference>
<reference evidence="9" key="1">
    <citation type="journal article" date="2020" name="Phytopathology">
        <title>Genome sequence of the chestnut blight fungus Cryphonectria parasitica EP155: A fundamental resource for an archetypical invasive plant pathogen.</title>
        <authorList>
            <person name="Crouch J.A."/>
            <person name="Dawe A."/>
            <person name="Aerts A."/>
            <person name="Barry K."/>
            <person name="Churchill A.C.L."/>
            <person name="Grimwood J."/>
            <person name="Hillman B."/>
            <person name="Milgroom M.G."/>
            <person name="Pangilinan J."/>
            <person name="Smith M."/>
            <person name="Salamov A."/>
            <person name="Schmutz J."/>
            <person name="Yadav J."/>
            <person name="Grigoriev I.V."/>
            <person name="Nuss D."/>
        </authorList>
    </citation>
    <scope>NUCLEOTIDE SEQUENCE</scope>
    <source>
        <strain evidence="9">EP155</strain>
    </source>
</reference>
<dbReference type="SUPFAM" id="SSF48264">
    <property type="entry name" value="Cytochrome P450"/>
    <property type="match status" value="1"/>
</dbReference>
<dbReference type="PROSITE" id="PS00086">
    <property type="entry name" value="CYTOCHROME_P450"/>
    <property type="match status" value="1"/>
</dbReference>
<dbReference type="Gene3D" id="1.10.630.10">
    <property type="entry name" value="Cytochrome P450"/>
    <property type="match status" value="1"/>
</dbReference>
<accession>A0A9P4XVK8</accession>
<evidence type="ECO:0000313" key="9">
    <source>
        <dbReference type="EMBL" id="KAF3761575.1"/>
    </source>
</evidence>
<evidence type="ECO:0000256" key="7">
    <source>
        <dbReference type="SAM" id="MobiDB-lite"/>
    </source>
</evidence>
<dbReference type="PANTHER" id="PTHR24296">
    <property type="entry name" value="CYTOCHROME P450"/>
    <property type="match status" value="1"/>
</dbReference>
<keyword evidence="8" id="KW-0472">Membrane</keyword>
<sequence>MASLSTISTGWLPSASAVLILLVGLVLSSILRKSGIQRDGQYLKKPPNTLPLVGNGLLFLQAREKLFGWFVRCERLFGRETFELYVPSLPPGVVINDPKNLEFVFKNEGVFAKGEFMKKPLWDLFGHGIINSDGELWRVQRKAGLSFLNNKNLQVLTDVALPRYLAQSISHLKASCSGGGRREADLQAVFHEITSQLMGKMAYNMEMHADDEFSVAFDYASGVCAERVQNPLWQVTEVFFGSRMKKSVAIVGAFGKRIVDSAIEDRKRGLVGGVPAEAPGAAASGNEKLDEISGSLIQSLLDSIGDQRMVADAALNYLSAGRDTTAQALTWTFHLLMHHRYAYAKIRSEVQSLLDDDSSSSSSPSPPHSDAGLPFNPNLFTPSALPYTHAVLLESLRLRPPIPFEIKQAQSATTLPDGTFLPAGSVVVWCPWAMNRSRLTWGDDATAFRPERWLQQQNHSAAAGGGPAPEFPVFNGGPRTCLGKRMAELVAVQVIAAVVWSFDFVPAYEGTERRSKSSLTLPMDGGLPVFVKVRSRGGGLTEGRSLG</sequence>
<gene>
    <name evidence="9" type="ORF">M406DRAFT_281639</name>
</gene>
<keyword evidence="8" id="KW-0812">Transmembrane</keyword>
<feature type="binding site" description="axial binding residue" evidence="5">
    <location>
        <position position="481"/>
    </location>
    <ligand>
        <name>heme</name>
        <dbReference type="ChEBI" id="CHEBI:30413"/>
    </ligand>
    <ligandPart>
        <name>Fe</name>
        <dbReference type="ChEBI" id="CHEBI:18248"/>
    </ligandPart>
</feature>
<dbReference type="PRINTS" id="PR00463">
    <property type="entry name" value="EP450I"/>
</dbReference>
<dbReference type="PRINTS" id="PR00385">
    <property type="entry name" value="P450"/>
</dbReference>
<evidence type="ECO:0000256" key="1">
    <source>
        <dbReference type="ARBA" id="ARBA00010617"/>
    </source>
</evidence>